<proteinExistence type="predicted"/>
<evidence type="ECO:0000313" key="1">
    <source>
        <dbReference type="EMBL" id="KAK7347446.1"/>
    </source>
</evidence>
<gene>
    <name evidence="1" type="ORF">VNO80_21976</name>
</gene>
<accession>A0AAN9M409</accession>
<keyword evidence="2" id="KW-1185">Reference proteome</keyword>
<dbReference type="AlphaFoldDB" id="A0AAN9M409"/>
<protein>
    <submittedName>
        <fullName evidence="1">Uncharacterized protein</fullName>
    </submittedName>
</protein>
<evidence type="ECO:0000313" key="2">
    <source>
        <dbReference type="Proteomes" id="UP001374584"/>
    </source>
</evidence>
<comment type="caution">
    <text evidence="1">The sequence shown here is derived from an EMBL/GenBank/DDBJ whole genome shotgun (WGS) entry which is preliminary data.</text>
</comment>
<dbReference type="EMBL" id="JAYMYR010000008">
    <property type="protein sequence ID" value="KAK7347446.1"/>
    <property type="molecule type" value="Genomic_DNA"/>
</dbReference>
<organism evidence="1 2">
    <name type="scientific">Phaseolus coccineus</name>
    <name type="common">Scarlet runner bean</name>
    <name type="synonym">Phaseolus multiflorus</name>
    <dbReference type="NCBI Taxonomy" id="3886"/>
    <lineage>
        <taxon>Eukaryota</taxon>
        <taxon>Viridiplantae</taxon>
        <taxon>Streptophyta</taxon>
        <taxon>Embryophyta</taxon>
        <taxon>Tracheophyta</taxon>
        <taxon>Spermatophyta</taxon>
        <taxon>Magnoliopsida</taxon>
        <taxon>eudicotyledons</taxon>
        <taxon>Gunneridae</taxon>
        <taxon>Pentapetalae</taxon>
        <taxon>rosids</taxon>
        <taxon>fabids</taxon>
        <taxon>Fabales</taxon>
        <taxon>Fabaceae</taxon>
        <taxon>Papilionoideae</taxon>
        <taxon>50 kb inversion clade</taxon>
        <taxon>NPAAA clade</taxon>
        <taxon>indigoferoid/millettioid clade</taxon>
        <taxon>Phaseoleae</taxon>
        <taxon>Phaseolus</taxon>
    </lineage>
</organism>
<sequence length="118" mass="13114">MTAVSGSRHSESYIFLVRRATHDIFSVCLTLWIKTEKIGGRPFCEAISPSTISLVSVLAAEELAGVGVVVVVEGRFTLSCGAISFEVRKHIAFRFHYICGELFPDEEIQKFGYKLRDA</sequence>
<reference evidence="1 2" key="1">
    <citation type="submission" date="2024-01" db="EMBL/GenBank/DDBJ databases">
        <title>The genomes of 5 underutilized Papilionoideae crops provide insights into root nodulation and disease resistanc.</title>
        <authorList>
            <person name="Jiang F."/>
        </authorList>
    </citation>
    <scope>NUCLEOTIDE SEQUENCE [LARGE SCALE GENOMIC DNA]</scope>
    <source>
        <strain evidence="1">JINMINGXINNONG_FW02</strain>
        <tissue evidence="1">Leaves</tissue>
    </source>
</reference>
<name>A0AAN9M409_PHACN</name>
<dbReference type="Proteomes" id="UP001374584">
    <property type="component" value="Unassembled WGS sequence"/>
</dbReference>